<feature type="binding site" evidence="12">
    <location>
        <begin position="65"/>
        <end position="69"/>
    </location>
    <ligand>
        <name>substrate</name>
    </ligand>
</feature>
<evidence type="ECO:0000256" key="2">
    <source>
        <dbReference type="ARBA" id="ARBA00012035"/>
    </source>
</evidence>
<comment type="similarity">
    <text evidence="12">Belongs to the carbohydrate kinase PfkB family. Ribokinase subfamily.</text>
</comment>
<feature type="active site" description="Proton acceptor" evidence="12">
    <location>
        <position position="281"/>
    </location>
</feature>
<feature type="binding site" evidence="12">
    <location>
        <position position="277"/>
    </location>
    <ligand>
        <name>K(+)</name>
        <dbReference type="ChEBI" id="CHEBI:29103"/>
    </ligand>
</feature>
<dbReference type="GO" id="GO:0046872">
    <property type="term" value="F:metal ion binding"/>
    <property type="evidence" value="ECO:0007669"/>
    <property type="project" value="UniProtKB-KW"/>
</dbReference>
<evidence type="ECO:0000256" key="4">
    <source>
        <dbReference type="ARBA" id="ARBA00022679"/>
    </source>
</evidence>
<dbReference type="HAMAP" id="MF_01987">
    <property type="entry name" value="Ribokinase"/>
    <property type="match status" value="1"/>
</dbReference>
<comment type="activity regulation">
    <text evidence="12">Activated by a monovalent cation that binds near, but not in, the active site. The most likely occupant of the site in vivo is potassium. Ion binding induces a conformational change that may alter substrate affinity.</text>
</comment>
<keyword evidence="6 12" id="KW-0547">Nucleotide-binding</keyword>
<dbReference type="GO" id="GO:0005524">
    <property type="term" value="F:ATP binding"/>
    <property type="evidence" value="ECO:0007669"/>
    <property type="project" value="UniProtKB-UniRule"/>
</dbReference>
<dbReference type="InterPro" id="IPR011877">
    <property type="entry name" value="Ribokinase"/>
</dbReference>
<keyword evidence="15" id="KW-1185">Reference proteome</keyword>
<keyword evidence="10 12" id="KW-0630">Potassium</keyword>
<protein>
    <recommendedName>
        <fullName evidence="3 12">Ribokinase</fullName>
        <shortName evidence="12">RK</shortName>
        <ecNumber evidence="2 12">2.7.1.15</ecNumber>
    </recommendedName>
</protein>
<evidence type="ECO:0000256" key="1">
    <source>
        <dbReference type="ARBA" id="ARBA00005380"/>
    </source>
</evidence>
<feature type="binding site" evidence="12">
    <location>
        <position position="166"/>
    </location>
    <ligand>
        <name>substrate</name>
    </ligand>
</feature>
<feature type="binding site" evidence="12">
    <location>
        <position position="311"/>
    </location>
    <ligand>
        <name>K(+)</name>
        <dbReference type="ChEBI" id="CHEBI:29103"/>
    </ligand>
</feature>
<evidence type="ECO:0000313" key="14">
    <source>
        <dbReference type="EMBL" id="AZN42149.1"/>
    </source>
</evidence>
<accession>A0A3S9A8Q4</accession>
<dbReference type="PRINTS" id="PR00990">
    <property type="entry name" value="RIBOKINASE"/>
</dbReference>
<keyword evidence="11 12" id="KW-0119">Carbohydrate metabolism</keyword>
<dbReference type="AlphaFoldDB" id="A0A3S9A8Q4"/>
<dbReference type="EC" id="2.7.1.15" evidence="2 12"/>
<dbReference type="GO" id="GO:0005829">
    <property type="term" value="C:cytosol"/>
    <property type="evidence" value="ECO:0007669"/>
    <property type="project" value="TreeGrafter"/>
</dbReference>
<proteinExistence type="inferred from homology"/>
<feature type="binding site" evidence="12">
    <location>
        <position position="275"/>
    </location>
    <ligand>
        <name>K(+)</name>
        <dbReference type="ChEBI" id="CHEBI:29103"/>
    </ligand>
</feature>
<comment type="subunit">
    <text evidence="12">Homodimer.</text>
</comment>
<keyword evidence="12" id="KW-0963">Cytoplasm</keyword>
<keyword evidence="8 12" id="KW-0067">ATP-binding</keyword>
<comment type="catalytic activity">
    <reaction evidence="12">
        <text>D-ribose + ATP = D-ribose 5-phosphate + ADP + H(+)</text>
        <dbReference type="Rhea" id="RHEA:13697"/>
        <dbReference type="ChEBI" id="CHEBI:15378"/>
        <dbReference type="ChEBI" id="CHEBI:30616"/>
        <dbReference type="ChEBI" id="CHEBI:47013"/>
        <dbReference type="ChEBI" id="CHEBI:78346"/>
        <dbReference type="ChEBI" id="CHEBI:456216"/>
        <dbReference type="EC" id="2.7.1.15"/>
    </reaction>
</comment>
<evidence type="ECO:0000256" key="12">
    <source>
        <dbReference type="HAMAP-Rule" id="MF_01987"/>
    </source>
</evidence>
<sequence>MLYSVKESCNRYHILITEEDDIQVSKGKAIAVVGSLNMDLVISMQRMPKIGETIQGDAIHYISGGKGANQAVGCAKLGAEVTMIGAIGNDAFGSEIMQRMKLFGVKTEAIATLEGVPTGTATIMHTENDNCIVIVPGANGECSPEETIAPYAEIIRNADALIVQLEIPMPAVEAALRIAHEAGVPTILNPAPALPLTDEQIALADYFTPNETEFEMYCGGTIDVDSEEQLFERMTAWNARFPGQKLIVTRGKHGISYADSGSIATFAAPVVQVVDTTGAGDSFNAALCFGVANGWPLDKTLPLAVRAASYSVTVFGAQDGMPTMDKLL</sequence>
<dbReference type="InterPro" id="IPR029056">
    <property type="entry name" value="Ribokinase-like"/>
</dbReference>
<comment type="pathway">
    <text evidence="12">Carbohydrate metabolism; D-ribose degradation; D-ribose 5-phosphate from beta-D-ribopyranose: step 2/2.</text>
</comment>
<feature type="binding site" evidence="12">
    <location>
        <position position="314"/>
    </location>
    <ligand>
        <name>K(+)</name>
        <dbReference type="ChEBI" id="CHEBI:29103"/>
    </ligand>
</feature>
<dbReference type="EMBL" id="CP034437">
    <property type="protein sequence ID" value="AZN42149.1"/>
    <property type="molecule type" value="Genomic_DNA"/>
</dbReference>
<feature type="binding site" evidence="12">
    <location>
        <begin position="37"/>
        <end position="39"/>
    </location>
    <ligand>
        <name>substrate</name>
    </ligand>
</feature>
<evidence type="ECO:0000256" key="11">
    <source>
        <dbReference type="ARBA" id="ARBA00023277"/>
    </source>
</evidence>
<dbReference type="GO" id="GO:0004747">
    <property type="term" value="F:ribokinase activity"/>
    <property type="evidence" value="ECO:0007669"/>
    <property type="project" value="UniProtKB-UniRule"/>
</dbReference>
<dbReference type="InterPro" id="IPR002173">
    <property type="entry name" value="Carboh/pur_kinase_PfkB_CS"/>
</dbReference>
<evidence type="ECO:0000256" key="9">
    <source>
        <dbReference type="ARBA" id="ARBA00022842"/>
    </source>
</evidence>
<dbReference type="InterPro" id="IPR011611">
    <property type="entry name" value="PfkB_dom"/>
</dbReference>
<evidence type="ECO:0000256" key="7">
    <source>
        <dbReference type="ARBA" id="ARBA00022777"/>
    </source>
</evidence>
<reference evidence="15" key="1">
    <citation type="submission" date="2018-12" db="EMBL/GenBank/DDBJ databases">
        <title>Genome sequence of Peanibacillus sp.</title>
        <authorList>
            <person name="Subramani G."/>
            <person name="Srinivasan S."/>
            <person name="Kim M.K."/>
        </authorList>
    </citation>
    <scope>NUCLEOTIDE SEQUENCE [LARGE SCALE GENOMIC DNA]</scope>
    <source>
        <strain evidence="15">18JY67-1</strain>
    </source>
</reference>
<dbReference type="PROSITE" id="PS00583">
    <property type="entry name" value="PFKB_KINASES_1"/>
    <property type="match status" value="1"/>
</dbReference>
<evidence type="ECO:0000259" key="13">
    <source>
        <dbReference type="Pfam" id="PF00294"/>
    </source>
</evidence>
<dbReference type="KEGG" id="palb:EJC50_22550"/>
<dbReference type="Gene3D" id="3.40.1190.20">
    <property type="match status" value="1"/>
</dbReference>
<keyword evidence="7 12" id="KW-0418">Kinase</keyword>
<dbReference type="PANTHER" id="PTHR10584:SF166">
    <property type="entry name" value="RIBOKINASE"/>
    <property type="match status" value="1"/>
</dbReference>
<keyword evidence="4 12" id="KW-0808">Transferase</keyword>
<dbReference type="InterPro" id="IPR002139">
    <property type="entry name" value="Ribo/fructo_kinase"/>
</dbReference>
<dbReference type="UniPathway" id="UPA00916">
    <property type="reaction ID" value="UER00889"/>
</dbReference>
<comment type="function">
    <text evidence="12">Catalyzes the phosphorylation of ribose at O-5 in a reaction requiring ATP and magnesium. The resulting D-ribose-5-phosphate can then be used either for sythesis of nucleotides, histidine, and tryptophan, or as a component of the pentose phosphate pathway.</text>
</comment>
<dbReference type="Pfam" id="PF00294">
    <property type="entry name" value="PfkB"/>
    <property type="match status" value="1"/>
</dbReference>
<evidence type="ECO:0000256" key="5">
    <source>
        <dbReference type="ARBA" id="ARBA00022723"/>
    </source>
</evidence>
<evidence type="ECO:0000256" key="3">
    <source>
        <dbReference type="ARBA" id="ARBA00016943"/>
    </source>
</evidence>
<comment type="cofactor">
    <cofactor evidence="12">
        <name>Mg(2+)</name>
        <dbReference type="ChEBI" id="CHEBI:18420"/>
    </cofactor>
    <text evidence="12">Requires a divalent cation, most likely magnesium in vivo, as an electrophilic catalyst to aid phosphoryl group transfer. It is the chelate of the metal and the nucleotide that is the actual substrate.</text>
</comment>
<evidence type="ECO:0000256" key="10">
    <source>
        <dbReference type="ARBA" id="ARBA00022958"/>
    </source>
</evidence>
<dbReference type="PANTHER" id="PTHR10584">
    <property type="entry name" value="SUGAR KINASE"/>
    <property type="match status" value="1"/>
</dbReference>
<evidence type="ECO:0000256" key="6">
    <source>
        <dbReference type="ARBA" id="ARBA00022741"/>
    </source>
</evidence>
<feature type="domain" description="Carbohydrate kinase PfkB" evidence="13">
    <location>
        <begin position="30"/>
        <end position="323"/>
    </location>
</feature>
<feature type="binding site" evidence="12">
    <location>
        <position position="281"/>
    </location>
    <ligand>
        <name>substrate</name>
    </ligand>
</feature>
<comment type="similarity">
    <text evidence="1">Belongs to the carbohydrate kinase pfkB family.</text>
</comment>
<feature type="binding site" evidence="12">
    <location>
        <position position="316"/>
    </location>
    <ligand>
        <name>K(+)</name>
        <dbReference type="ChEBI" id="CHEBI:29103"/>
    </ligand>
</feature>
<evidence type="ECO:0000313" key="15">
    <source>
        <dbReference type="Proteomes" id="UP000272528"/>
    </source>
</evidence>
<name>A0A3S9A8Q4_9BACL</name>
<keyword evidence="5 12" id="KW-0479">Metal-binding</keyword>
<dbReference type="CDD" id="cd01174">
    <property type="entry name" value="ribokinase"/>
    <property type="match status" value="1"/>
</dbReference>
<dbReference type="GO" id="GO:0019303">
    <property type="term" value="P:D-ribose catabolic process"/>
    <property type="evidence" value="ECO:0007669"/>
    <property type="project" value="UniProtKB-UniRule"/>
</dbReference>
<gene>
    <name evidence="12" type="primary">rbsK</name>
    <name evidence="14" type="ORF">EJC50_22550</name>
</gene>
<organism evidence="14 15">
    <name type="scientific">Paenibacillus albus</name>
    <dbReference type="NCBI Taxonomy" id="2495582"/>
    <lineage>
        <taxon>Bacteria</taxon>
        <taxon>Bacillati</taxon>
        <taxon>Bacillota</taxon>
        <taxon>Bacilli</taxon>
        <taxon>Bacillales</taxon>
        <taxon>Paenibacillaceae</taxon>
        <taxon>Paenibacillus</taxon>
    </lineage>
</organism>
<dbReference type="SUPFAM" id="SSF53613">
    <property type="entry name" value="Ribokinase-like"/>
    <property type="match status" value="1"/>
</dbReference>
<evidence type="ECO:0000256" key="8">
    <source>
        <dbReference type="ARBA" id="ARBA00022840"/>
    </source>
</evidence>
<dbReference type="Proteomes" id="UP000272528">
    <property type="component" value="Chromosome"/>
</dbReference>
<feature type="binding site" evidence="12">
    <location>
        <begin position="249"/>
        <end position="254"/>
    </location>
    <ligand>
        <name>ATP</name>
        <dbReference type="ChEBI" id="CHEBI:30616"/>
    </ligand>
</feature>
<comment type="caution">
    <text evidence="12">Lacks conserved residue(s) required for the propagation of feature annotation.</text>
</comment>
<feature type="binding site" evidence="12">
    <location>
        <position position="210"/>
    </location>
    <ligand>
        <name>ATP</name>
        <dbReference type="ChEBI" id="CHEBI:30616"/>
    </ligand>
</feature>
<comment type="subcellular location">
    <subcellularLocation>
        <location evidence="12">Cytoplasm</location>
    </subcellularLocation>
</comment>
<feature type="binding site" evidence="12">
    <location>
        <begin position="280"/>
        <end position="281"/>
    </location>
    <ligand>
        <name>ATP</name>
        <dbReference type="ChEBI" id="CHEBI:30616"/>
    </ligand>
</feature>
<dbReference type="OrthoDB" id="9775849at2"/>
<keyword evidence="9 12" id="KW-0460">Magnesium</keyword>